<dbReference type="GO" id="GO:0046394">
    <property type="term" value="P:carboxylic acid biosynthetic process"/>
    <property type="evidence" value="ECO:0007669"/>
    <property type="project" value="UniProtKB-ARBA"/>
</dbReference>
<dbReference type="InterPro" id="IPR015590">
    <property type="entry name" value="Aldehyde_DH_dom"/>
</dbReference>
<dbReference type="EMBL" id="CDHN01000003">
    <property type="protein sequence ID" value="CEJ89925.1"/>
    <property type="molecule type" value="Genomic_DNA"/>
</dbReference>
<organism evidence="8 9">
    <name type="scientific">[Torrubiella] hemipterigena</name>
    <dbReference type="NCBI Taxonomy" id="1531966"/>
    <lineage>
        <taxon>Eukaryota</taxon>
        <taxon>Fungi</taxon>
        <taxon>Dikarya</taxon>
        <taxon>Ascomycota</taxon>
        <taxon>Pezizomycotina</taxon>
        <taxon>Sordariomycetes</taxon>
        <taxon>Hypocreomycetidae</taxon>
        <taxon>Hypocreales</taxon>
        <taxon>Clavicipitaceae</taxon>
        <taxon>Clavicipitaceae incertae sedis</taxon>
        <taxon>'Torrubiella' clade</taxon>
    </lineage>
</organism>
<dbReference type="FunFam" id="3.40.605.10:FF:000026">
    <property type="entry name" value="Aldehyde dehydrogenase, putative"/>
    <property type="match status" value="1"/>
</dbReference>
<keyword evidence="2" id="KW-0560">Oxidoreductase</keyword>
<accession>A0A0A1THD9</accession>
<dbReference type="SUPFAM" id="SSF53720">
    <property type="entry name" value="ALDH-like"/>
    <property type="match status" value="1"/>
</dbReference>
<evidence type="ECO:0000256" key="3">
    <source>
        <dbReference type="ARBA" id="ARBA00023027"/>
    </source>
</evidence>
<evidence type="ECO:0000256" key="2">
    <source>
        <dbReference type="ARBA" id="ARBA00023002"/>
    </source>
</evidence>
<comment type="similarity">
    <text evidence="1">Belongs to the aldehyde dehydrogenase family.</text>
</comment>
<dbReference type="InterPro" id="IPR016163">
    <property type="entry name" value="Ald_DH_C"/>
</dbReference>
<dbReference type="FunFam" id="3.40.309.10:FF:000012">
    <property type="entry name" value="Betaine aldehyde dehydrogenase"/>
    <property type="match status" value="1"/>
</dbReference>
<dbReference type="FunFam" id="3.40.605.10:FF:000011">
    <property type="entry name" value="ALD5p Mitochondrial aldehyde dehydrogenase"/>
    <property type="match status" value="1"/>
</dbReference>
<comment type="pathway">
    <text evidence="5">Alcohol metabolism; ethanol degradation; acetate from ethanol: step 2/2.</text>
</comment>
<dbReference type="EC" id="1.2.1.3" evidence="4"/>
<evidence type="ECO:0000313" key="8">
    <source>
        <dbReference type="EMBL" id="CEJ89925.1"/>
    </source>
</evidence>
<gene>
    <name evidence="8" type="ORF">VHEMI05739</name>
</gene>
<dbReference type="CDD" id="cd07091">
    <property type="entry name" value="ALDH_F1-2_Ald2-like"/>
    <property type="match status" value="1"/>
</dbReference>
<keyword evidence="3" id="KW-0520">NAD</keyword>
<proteinExistence type="inferred from homology"/>
<evidence type="ECO:0000259" key="7">
    <source>
        <dbReference type="Pfam" id="PF00171"/>
    </source>
</evidence>
<evidence type="ECO:0000256" key="1">
    <source>
        <dbReference type="ARBA" id="ARBA00009986"/>
    </source>
</evidence>
<keyword evidence="9" id="KW-1185">Reference proteome</keyword>
<dbReference type="OrthoDB" id="310895at2759"/>
<feature type="domain" description="Aldehyde dehydrogenase" evidence="7">
    <location>
        <begin position="68"/>
        <end position="528"/>
    </location>
</feature>
<evidence type="ECO:0000256" key="6">
    <source>
        <dbReference type="ARBA" id="ARBA00049194"/>
    </source>
</evidence>
<dbReference type="Gene3D" id="3.40.605.10">
    <property type="entry name" value="Aldehyde Dehydrogenase, Chain A, domain 1"/>
    <property type="match status" value="1"/>
</dbReference>
<dbReference type="HOGENOM" id="CLU_005391_0_1_1"/>
<dbReference type="InterPro" id="IPR016162">
    <property type="entry name" value="Ald_DH_N"/>
</dbReference>
<dbReference type="GO" id="GO:0004029">
    <property type="term" value="F:aldehyde dehydrogenase (NAD+) activity"/>
    <property type="evidence" value="ECO:0007669"/>
    <property type="project" value="UniProtKB-EC"/>
</dbReference>
<evidence type="ECO:0000256" key="4">
    <source>
        <dbReference type="ARBA" id="ARBA00024226"/>
    </source>
</evidence>
<dbReference type="InterPro" id="IPR016161">
    <property type="entry name" value="Ald_DH/histidinol_DH"/>
</dbReference>
<sequence>MSSVRTAAILSRSACSSAPIRTTALLLRQRHQIRWASSAPSKTLHINGRDVSVPTGLFINNEFRKSIGGNTFAVENPTNGKLILDIEEGREEDVNEAVSVARKTFEDSEWSSMNPASRGKILNKLADLMERDSEDLIHLEMLDTGKTRRQAENLDFPASVGTLRYYAGWADKIQGLTSFNIPGTFAYTRREPIGVCGQIIPWNFPLLMFTWKISPAFATGNTVVIKAAEATPLSALKMCELIKEAGFPAGTINLINGYGKHAGNALAHHMDVDKVAFTGSTATGRNILKASAESNLKKVTLELGGKGPNIIFPDADIAKAVDWSAWGINMNFGQTCHAGTRIYAHEDVYDQFVEGYTARMSGLKVGDNFDPSVDQGPQNSKMQYKKILGYIESGKQEGATVHLGGAADAAANGGGYYIQPTIFTNVTPEMKIVKEEIFGPVVTITKFKTEEEVIALANDTSYGLAAGIHTNDNQRAIRVTNALKAGTAWVNMYNFVHWSIPFGGYKQSGLGRECGEAVLENYTETKAVYMNMGLNAPK</sequence>
<evidence type="ECO:0000256" key="5">
    <source>
        <dbReference type="ARBA" id="ARBA00037885"/>
    </source>
</evidence>
<dbReference type="Gene3D" id="3.40.309.10">
    <property type="entry name" value="Aldehyde Dehydrogenase, Chain A, domain 2"/>
    <property type="match status" value="1"/>
</dbReference>
<dbReference type="Proteomes" id="UP000039046">
    <property type="component" value="Unassembled WGS sequence"/>
</dbReference>
<dbReference type="AlphaFoldDB" id="A0A0A1THD9"/>
<name>A0A0A1THD9_9HYPO</name>
<reference evidence="8 9" key="1">
    <citation type="journal article" date="2015" name="Genome Announc.">
        <title>Draft Genome Sequence and Gene Annotation of the Entomopathogenic Fungus Verticillium hemipterigenum.</title>
        <authorList>
            <person name="Horn F."/>
            <person name="Habel A."/>
            <person name="Scharf D.H."/>
            <person name="Dworschak J."/>
            <person name="Brakhage A.A."/>
            <person name="Guthke R."/>
            <person name="Hertweck C."/>
            <person name="Linde J."/>
        </authorList>
    </citation>
    <scope>NUCLEOTIDE SEQUENCE [LARGE SCALE GENOMIC DNA]</scope>
</reference>
<dbReference type="STRING" id="1531966.A0A0A1THD9"/>
<protein>
    <recommendedName>
        <fullName evidence="4">aldehyde dehydrogenase (NAD(+))</fullName>
        <ecNumber evidence="4">1.2.1.3</ecNumber>
    </recommendedName>
</protein>
<evidence type="ECO:0000313" key="9">
    <source>
        <dbReference type="Proteomes" id="UP000039046"/>
    </source>
</evidence>
<comment type="catalytic activity">
    <reaction evidence="6">
        <text>an aldehyde + NAD(+) + H2O = a carboxylate + NADH + 2 H(+)</text>
        <dbReference type="Rhea" id="RHEA:16185"/>
        <dbReference type="ChEBI" id="CHEBI:15377"/>
        <dbReference type="ChEBI" id="CHEBI:15378"/>
        <dbReference type="ChEBI" id="CHEBI:17478"/>
        <dbReference type="ChEBI" id="CHEBI:29067"/>
        <dbReference type="ChEBI" id="CHEBI:57540"/>
        <dbReference type="ChEBI" id="CHEBI:57945"/>
        <dbReference type="EC" id="1.2.1.3"/>
    </reaction>
</comment>
<dbReference type="PANTHER" id="PTHR11699">
    <property type="entry name" value="ALDEHYDE DEHYDROGENASE-RELATED"/>
    <property type="match status" value="1"/>
</dbReference>
<dbReference type="Pfam" id="PF00171">
    <property type="entry name" value="Aldedh"/>
    <property type="match status" value="1"/>
</dbReference>